<dbReference type="InterPro" id="IPR006311">
    <property type="entry name" value="TAT_signal"/>
</dbReference>
<proteinExistence type="predicted"/>
<evidence type="ECO:0000259" key="3">
    <source>
        <dbReference type="Pfam" id="PF00394"/>
    </source>
</evidence>
<evidence type="ECO:0000313" key="7">
    <source>
        <dbReference type="Proteomes" id="UP001271769"/>
    </source>
</evidence>
<dbReference type="PROSITE" id="PS00080">
    <property type="entry name" value="MULTICOPPER_OXIDASE2"/>
    <property type="match status" value="1"/>
</dbReference>
<dbReference type="Pfam" id="PF07732">
    <property type="entry name" value="Cu-oxidase_3"/>
    <property type="match status" value="1"/>
</dbReference>
<evidence type="ECO:0000259" key="4">
    <source>
        <dbReference type="Pfam" id="PF07731"/>
    </source>
</evidence>
<dbReference type="InterPro" id="IPR002355">
    <property type="entry name" value="Cu_oxidase_Cu_BS"/>
</dbReference>
<dbReference type="CDD" id="cd13906">
    <property type="entry name" value="CuRO_3_CumA_like"/>
    <property type="match status" value="1"/>
</dbReference>
<dbReference type="InterPro" id="IPR011706">
    <property type="entry name" value="Cu-oxidase_C"/>
</dbReference>
<protein>
    <submittedName>
        <fullName evidence="6">Multicopper oxidase family protein</fullName>
    </submittedName>
</protein>
<evidence type="ECO:0000259" key="5">
    <source>
        <dbReference type="Pfam" id="PF07732"/>
    </source>
</evidence>
<evidence type="ECO:0000256" key="2">
    <source>
        <dbReference type="ARBA" id="ARBA00023002"/>
    </source>
</evidence>
<keyword evidence="2" id="KW-0560">Oxidoreductase</keyword>
<dbReference type="InterPro" id="IPR045087">
    <property type="entry name" value="Cu-oxidase_fam"/>
</dbReference>
<evidence type="ECO:0000313" key="6">
    <source>
        <dbReference type="EMBL" id="MDY0874378.1"/>
    </source>
</evidence>
<dbReference type="Proteomes" id="UP001271769">
    <property type="component" value="Unassembled WGS sequence"/>
</dbReference>
<dbReference type="Gene3D" id="2.60.40.420">
    <property type="entry name" value="Cupredoxins - blue copper proteins"/>
    <property type="match status" value="3"/>
</dbReference>
<dbReference type="RefSeq" id="WP_320502845.1">
    <property type="nucleotide sequence ID" value="NZ_JAXCLX010000004.1"/>
</dbReference>
<evidence type="ECO:0000256" key="1">
    <source>
        <dbReference type="ARBA" id="ARBA00022723"/>
    </source>
</evidence>
<dbReference type="PANTHER" id="PTHR11709">
    <property type="entry name" value="MULTI-COPPER OXIDASE"/>
    <property type="match status" value="1"/>
</dbReference>
<feature type="domain" description="Plastocyanin-like" evidence="4">
    <location>
        <begin position="406"/>
        <end position="497"/>
    </location>
</feature>
<organism evidence="6 7">
    <name type="scientific">Dongia rigui</name>
    <dbReference type="NCBI Taxonomy" id="940149"/>
    <lineage>
        <taxon>Bacteria</taxon>
        <taxon>Pseudomonadati</taxon>
        <taxon>Pseudomonadota</taxon>
        <taxon>Alphaproteobacteria</taxon>
        <taxon>Rhodospirillales</taxon>
        <taxon>Dongiaceae</taxon>
        <taxon>Dongia</taxon>
    </lineage>
</organism>
<name>A0ABU5E499_9PROT</name>
<dbReference type="Pfam" id="PF07731">
    <property type="entry name" value="Cu-oxidase_2"/>
    <property type="match status" value="1"/>
</dbReference>
<keyword evidence="1" id="KW-0479">Metal-binding</keyword>
<accession>A0ABU5E499</accession>
<dbReference type="PROSITE" id="PS00079">
    <property type="entry name" value="MULTICOPPER_OXIDASE1"/>
    <property type="match status" value="1"/>
</dbReference>
<reference evidence="6 7" key="1">
    <citation type="journal article" date="2013" name="Antonie Van Leeuwenhoek">
        <title>Dongia rigui sp. nov., isolated from freshwater of a large wetland in Korea.</title>
        <authorList>
            <person name="Baik K.S."/>
            <person name="Hwang Y.M."/>
            <person name="Choi J.S."/>
            <person name="Kwon J."/>
            <person name="Seong C.N."/>
        </authorList>
    </citation>
    <scope>NUCLEOTIDE SEQUENCE [LARGE SCALE GENOMIC DNA]</scope>
    <source>
        <strain evidence="6 7">04SU4-P</strain>
    </source>
</reference>
<dbReference type="InterPro" id="IPR008972">
    <property type="entry name" value="Cupredoxin"/>
</dbReference>
<dbReference type="SUPFAM" id="SSF49503">
    <property type="entry name" value="Cupredoxins"/>
    <property type="match status" value="3"/>
</dbReference>
<dbReference type="InterPro" id="IPR033138">
    <property type="entry name" value="Cu_oxidase_CS"/>
</dbReference>
<dbReference type="CDD" id="cd13861">
    <property type="entry name" value="CuRO_1_CumA_like"/>
    <property type="match status" value="1"/>
</dbReference>
<sequence length="498" mass="54348">MPRLPGQNPVTRRRAIYSLGGVVLAAGLGYAGGCALAKGGKGSQTYPQAPVMPADAKVHKQTLTAIRRSRQLAAPPAPPTDILGYSDGPTIIRLQQGEWLEAAFTNRLHEHSTIHWHGIRLPNAMDGVPYLTQAPVMPGESFTYRFQPPDTGTFFFHPHCSTVEQLGHGLAGILIVEGDEVRPHDHDLVCVYRDWRIDKDGKYQPLMTDAGASKAGTFGDHRTINDQVQPVFKVPAGGDVRVRFLNVDMSRVVDLGIVGADAWVIATDGNPLPPQKLKSWRLGPAMRADLTLRMPHVAGTRIQLVNYYSAQPIVMAELEAEGTPLDRPAFVPAALKPASIPEPQIDGAETFQLRLSASSAPADLPPDLVLPDGSVLRYADALCLSPKTFWALNGQPWPSASHEVLPPPLVTFQRGKTYIVEIINQTPHIHPIHLHGHTFKVIGSSKGDVVPHWADTTIVAPKERVKVAFVADNPGDWMIHCHIIEHQETGMMGIYRVA</sequence>
<keyword evidence="7" id="KW-1185">Reference proteome</keyword>
<feature type="domain" description="Plastocyanin-like" evidence="5">
    <location>
        <begin position="88"/>
        <end position="179"/>
    </location>
</feature>
<feature type="domain" description="Plastocyanin-like" evidence="3">
    <location>
        <begin position="193"/>
        <end position="294"/>
    </location>
</feature>
<comment type="caution">
    <text evidence="6">The sequence shown here is derived from an EMBL/GenBank/DDBJ whole genome shotgun (WGS) entry which is preliminary data.</text>
</comment>
<dbReference type="EMBL" id="JAXCLX010000004">
    <property type="protein sequence ID" value="MDY0874378.1"/>
    <property type="molecule type" value="Genomic_DNA"/>
</dbReference>
<dbReference type="Pfam" id="PF00394">
    <property type="entry name" value="Cu-oxidase"/>
    <property type="match status" value="1"/>
</dbReference>
<dbReference type="InterPro" id="IPR011707">
    <property type="entry name" value="Cu-oxidase-like_N"/>
</dbReference>
<dbReference type="PROSITE" id="PS51318">
    <property type="entry name" value="TAT"/>
    <property type="match status" value="1"/>
</dbReference>
<dbReference type="InterPro" id="IPR001117">
    <property type="entry name" value="Cu-oxidase_2nd"/>
</dbReference>
<dbReference type="PANTHER" id="PTHR11709:SF2">
    <property type="entry name" value="MULTICOPPER OXIDASE LPR1"/>
    <property type="match status" value="1"/>
</dbReference>
<gene>
    <name evidence="6" type="ORF">SMD31_20730</name>
</gene>